<feature type="domain" description="RsdA/BaiN/AoA(So)-like Rossmann fold-like" evidence="4">
    <location>
        <begin position="10"/>
        <end position="407"/>
    </location>
</feature>
<dbReference type="PRINTS" id="PR00368">
    <property type="entry name" value="FADPNR"/>
</dbReference>
<keyword evidence="7" id="KW-1185">Reference proteome</keyword>
<evidence type="ECO:0000256" key="3">
    <source>
        <dbReference type="ARBA" id="ARBA00022827"/>
    </source>
</evidence>
<dbReference type="AlphaFoldDB" id="A0A0P6XA47"/>
<dbReference type="RefSeq" id="WP_075064324.1">
    <property type="nucleotide sequence ID" value="NZ_LGCL01000041.1"/>
</dbReference>
<dbReference type="InterPro" id="IPR057661">
    <property type="entry name" value="RsdA/BaiN/AoA(So)_Rossmann"/>
</dbReference>
<dbReference type="InterPro" id="IPR004792">
    <property type="entry name" value="BaiN-like"/>
</dbReference>
<gene>
    <name evidence="6" type="ORF">ADN00_17420</name>
</gene>
<proteinExistence type="predicted"/>
<dbReference type="InterPro" id="IPR055178">
    <property type="entry name" value="RsdA/BaiN/AoA(So)-like_dom"/>
</dbReference>
<evidence type="ECO:0000313" key="7">
    <source>
        <dbReference type="Proteomes" id="UP000050417"/>
    </source>
</evidence>
<dbReference type="EMBL" id="LGCL01000041">
    <property type="protein sequence ID" value="KPL71461.1"/>
    <property type="molecule type" value="Genomic_DNA"/>
</dbReference>
<dbReference type="PANTHER" id="PTHR42887">
    <property type="entry name" value="OS12G0638800 PROTEIN"/>
    <property type="match status" value="1"/>
</dbReference>
<sequence>MVSDLDRKVDLLIIGGGPAGFFGALACKAARPASSVLILEKSAKPLSKVLVSGGGRCNLTNATFDPAQLVHFYPRGGKALRGAFSRFAPQDTMQWFESHGVALKTEADGRVFPVSDDARTIVQCLLSEAERAGVELRTHSPVEALHCGQHGFQVRTSGTEILHARTLLLATGGDRNSFALAAACGHTLIPPVPSLFSFAIRDTRLEGLAGLSAENAEIRLAGTRLQTTGPFIITHTGISGPAVLKLSAWAARELNTAQYQMDIFINFLPGFNPETLYPRLLEIREQNPDQTAYPQALGLSLPRRLWARLLAAADIAAGTLWRNCSNTRLYQLAQQITRAEFHLQGRGEFKDEFVTAGGVDLNEVDFRAMQSKLVPGLFFAGEVLNIDGLTGGFNFQNAWTTSYIAGQAVADYLNRL</sequence>
<evidence type="ECO:0000259" key="4">
    <source>
        <dbReference type="Pfam" id="PF03486"/>
    </source>
</evidence>
<dbReference type="InterPro" id="IPR036188">
    <property type="entry name" value="FAD/NAD-bd_sf"/>
</dbReference>
<feature type="domain" description="RsdA/BaiN/AoA(So)-like insert" evidence="5">
    <location>
        <begin position="192"/>
        <end position="354"/>
    </location>
</feature>
<protein>
    <recommendedName>
        <fullName evidence="8">Flavoprotein</fullName>
    </recommendedName>
</protein>
<dbReference type="Pfam" id="PF22780">
    <property type="entry name" value="HI0933_like_1st"/>
    <property type="match status" value="1"/>
</dbReference>
<dbReference type="Gene3D" id="3.50.50.60">
    <property type="entry name" value="FAD/NAD(P)-binding domain"/>
    <property type="match status" value="1"/>
</dbReference>
<dbReference type="InterPro" id="IPR023166">
    <property type="entry name" value="BaiN-like_dom_sf"/>
</dbReference>
<dbReference type="Pfam" id="PF03486">
    <property type="entry name" value="HI0933_like"/>
    <property type="match status" value="1"/>
</dbReference>
<organism evidence="6 7">
    <name type="scientific">Ornatilinea apprima</name>
    <dbReference type="NCBI Taxonomy" id="1134406"/>
    <lineage>
        <taxon>Bacteria</taxon>
        <taxon>Bacillati</taxon>
        <taxon>Chloroflexota</taxon>
        <taxon>Anaerolineae</taxon>
        <taxon>Anaerolineales</taxon>
        <taxon>Anaerolineaceae</taxon>
        <taxon>Ornatilinea</taxon>
    </lineage>
</organism>
<keyword evidence="3" id="KW-0274">FAD</keyword>
<dbReference type="PANTHER" id="PTHR42887:SF2">
    <property type="entry name" value="OS12G0638800 PROTEIN"/>
    <property type="match status" value="1"/>
</dbReference>
<dbReference type="SUPFAM" id="SSF51905">
    <property type="entry name" value="FAD/NAD(P)-binding domain"/>
    <property type="match status" value="1"/>
</dbReference>
<accession>A0A0P6XA47</accession>
<dbReference type="PROSITE" id="PS51257">
    <property type="entry name" value="PROKAR_LIPOPROTEIN"/>
    <property type="match status" value="1"/>
</dbReference>
<dbReference type="Gene3D" id="1.10.8.260">
    <property type="entry name" value="HI0933 insert domain-like"/>
    <property type="match status" value="1"/>
</dbReference>
<dbReference type="PATRIC" id="fig|1134406.4.peg.552"/>
<evidence type="ECO:0000259" key="5">
    <source>
        <dbReference type="Pfam" id="PF22780"/>
    </source>
</evidence>
<dbReference type="SUPFAM" id="SSF160996">
    <property type="entry name" value="HI0933 insert domain-like"/>
    <property type="match status" value="1"/>
</dbReference>
<dbReference type="Proteomes" id="UP000050417">
    <property type="component" value="Unassembled WGS sequence"/>
</dbReference>
<dbReference type="STRING" id="1134406.ADN00_17420"/>
<evidence type="ECO:0000256" key="1">
    <source>
        <dbReference type="ARBA" id="ARBA00001974"/>
    </source>
</evidence>
<evidence type="ECO:0000256" key="2">
    <source>
        <dbReference type="ARBA" id="ARBA00022630"/>
    </source>
</evidence>
<keyword evidence="2" id="KW-0285">Flavoprotein</keyword>
<evidence type="ECO:0000313" key="6">
    <source>
        <dbReference type="EMBL" id="KPL71461.1"/>
    </source>
</evidence>
<comment type="cofactor">
    <cofactor evidence="1">
        <name>FAD</name>
        <dbReference type="ChEBI" id="CHEBI:57692"/>
    </cofactor>
</comment>
<dbReference type="OrthoDB" id="9773233at2"/>
<name>A0A0P6XA47_9CHLR</name>
<evidence type="ECO:0008006" key="8">
    <source>
        <dbReference type="Google" id="ProtNLM"/>
    </source>
</evidence>
<dbReference type="Gene3D" id="2.40.30.10">
    <property type="entry name" value="Translation factors"/>
    <property type="match status" value="1"/>
</dbReference>
<dbReference type="NCBIfam" id="TIGR00275">
    <property type="entry name" value="aminoacetone oxidase family FAD-binding enzyme"/>
    <property type="match status" value="1"/>
</dbReference>
<reference evidence="6 7" key="1">
    <citation type="submission" date="2015-07" db="EMBL/GenBank/DDBJ databases">
        <title>Genome sequence of Ornatilinea apprima DSM 23815.</title>
        <authorList>
            <person name="Hemp J."/>
            <person name="Ward L.M."/>
            <person name="Pace L.A."/>
            <person name="Fischer W.W."/>
        </authorList>
    </citation>
    <scope>NUCLEOTIDE SEQUENCE [LARGE SCALE GENOMIC DNA]</scope>
    <source>
        <strain evidence="6 7">P3M-1</strain>
    </source>
</reference>
<comment type="caution">
    <text evidence="6">The sequence shown here is derived from an EMBL/GenBank/DDBJ whole genome shotgun (WGS) entry which is preliminary data.</text>
</comment>